<dbReference type="Gene3D" id="3.90.550.10">
    <property type="entry name" value="Spore Coat Polysaccharide Biosynthesis Protein SpsA, Chain A"/>
    <property type="match status" value="1"/>
</dbReference>
<dbReference type="RefSeq" id="WP_074258594.1">
    <property type="nucleotide sequence ID" value="NZ_FSRJ01000001.1"/>
</dbReference>
<dbReference type="PANTHER" id="PTHR43179:SF12">
    <property type="entry name" value="GALACTOFURANOSYLTRANSFERASE GLFT2"/>
    <property type="match status" value="1"/>
</dbReference>
<keyword evidence="4 6" id="KW-0808">Transferase</keyword>
<comment type="similarity">
    <text evidence="2">Belongs to the glycosyltransferase 2 family.</text>
</comment>
<evidence type="ECO:0000256" key="1">
    <source>
        <dbReference type="ARBA" id="ARBA00004776"/>
    </source>
</evidence>
<evidence type="ECO:0000313" key="6">
    <source>
        <dbReference type="EMBL" id="SIN70610.1"/>
    </source>
</evidence>
<evidence type="ECO:0000313" key="7">
    <source>
        <dbReference type="Proteomes" id="UP000184699"/>
    </source>
</evidence>
<keyword evidence="3" id="KW-0328">Glycosyltransferase</keyword>
<evidence type="ECO:0000256" key="3">
    <source>
        <dbReference type="ARBA" id="ARBA00022676"/>
    </source>
</evidence>
<reference evidence="7" key="1">
    <citation type="submission" date="2016-11" db="EMBL/GenBank/DDBJ databases">
        <authorList>
            <person name="Varghese N."/>
            <person name="Submissions S."/>
        </authorList>
    </citation>
    <scope>NUCLEOTIDE SEQUENCE [LARGE SCALE GENOMIC DNA]</scope>
    <source>
        <strain evidence="7">DSM 8595</strain>
    </source>
</reference>
<dbReference type="InterPro" id="IPR001173">
    <property type="entry name" value="Glyco_trans_2-like"/>
</dbReference>
<evidence type="ECO:0000256" key="4">
    <source>
        <dbReference type="ARBA" id="ARBA00022679"/>
    </source>
</evidence>
<organism evidence="6 7">
    <name type="scientific">Agromyces cerinus subsp. cerinus</name>
    <dbReference type="NCBI Taxonomy" id="232089"/>
    <lineage>
        <taxon>Bacteria</taxon>
        <taxon>Bacillati</taxon>
        <taxon>Actinomycetota</taxon>
        <taxon>Actinomycetes</taxon>
        <taxon>Micrococcales</taxon>
        <taxon>Microbacteriaceae</taxon>
        <taxon>Agromyces</taxon>
    </lineage>
</organism>
<name>A0A1N6DIL1_9MICO</name>
<gene>
    <name evidence="6" type="ORF">SAMN05443544_0278</name>
</gene>
<dbReference type="Proteomes" id="UP000184699">
    <property type="component" value="Unassembled WGS sequence"/>
</dbReference>
<dbReference type="Gene3D" id="3.40.50.2000">
    <property type="entry name" value="Glycogen Phosphorylase B"/>
    <property type="match status" value="2"/>
</dbReference>
<keyword evidence="7" id="KW-1185">Reference proteome</keyword>
<dbReference type="STRING" id="232089.SAMN05443544_0278"/>
<dbReference type="Pfam" id="PF00535">
    <property type="entry name" value="Glycos_transf_2"/>
    <property type="match status" value="1"/>
</dbReference>
<comment type="pathway">
    <text evidence="1">Cell wall biogenesis; cell wall polysaccharide biosynthesis.</text>
</comment>
<evidence type="ECO:0000259" key="5">
    <source>
        <dbReference type="Pfam" id="PF00535"/>
    </source>
</evidence>
<protein>
    <submittedName>
        <fullName evidence="6">Glycosyltransferase, GT2 family</fullName>
    </submittedName>
</protein>
<dbReference type="Pfam" id="PF13692">
    <property type="entry name" value="Glyco_trans_1_4"/>
    <property type="match status" value="1"/>
</dbReference>
<dbReference type="OrthoDB" id="5123492at2"/>
<dbReference type="GO" id="GO:0016757">
    <property type="term" value="F:glycosyltransferase activity"/>
    <property type="evidence" value="ECO:0007669"/>
    <property type="project" value="UniProtKB-KW"/>
</dbReference>
<dbReference type="SUPFAM" id="SSF53448">
    <property type="entry name" value="Nucleotide-diphospho-sugar transferases"/>
    <property type="match status" value="1"/>
</dbReference>
<sequence>MAEPRTGDLNLSHYSRKLTDVGGTLVRLEAAPSATVVIPVFNGGEVVRACVAAVRAHSYGRRVVVIDDGSTDPLTLDILAEAEHNGVEVVRNQENIGYTRTANRGFDLTGDDDLILLNSDTIVGPLWIERLRWVAYSRNSVASVSGVSDNAGAFAMPVAGQLNDWPLASEPEACARFVAQNVQTFSVTAPTGHGFCWYLRRDAIEAVGRLDEHAFPRGYGEENDWSMRAVAGGMEHLLAPQVFVQHAQAVSFGSSRQALMAEARETLGVLHPSYRRLVREWLDSGPMLKLRDEFETVRANSSESRALPRTLYVIHQSGGGTPQTNQDLMDALDDEQEGFLLVARDNYVRLERRTAGTAVLLEEWRPAERFSIRDTWRPDYAEVLASWIMKYAIELIHVRHLIGQPLLTLPRVAKTLGVPFILSTHDFYYVCPSIHLLDENLKFCGGVCTPGAGQCRLPNRFTRGAPNLKHEWIGEWRDRADELFGASRHIVATTTSAAGIYAENFPDHASKLILIEHGRDLSTNWDTVRSGRERRPGPLRIACPARWDVHKGIDYLRSLVELTSPDVEWHILGERAEQIGGQNVVLHGEYNRDSLRPLVDEIDPDFIGLFSIWPETYSHTLTEAWALGIPVLATDIGAVADRIRAHGGGHLVPVDSPAAAAEYLLQQNLIDEAAVLRNSARTSIRTREAMAQDYARVYRETRIPRSYPELLVTQ</sequence>
<dbReference type="EMBL" id="FSRJ01000001">
    <property type="protein sequence ID" value="SIN70610.1"/>
    <property type="molecule type" value="Genomic_DNA"/>
</dbReference>
<dbReference type="AlphaFoldDB" id="A0A1N6DIL1"/>
<dbReference type="InterPro" id="IPR029044">
    <property type="entry name" value="Nucleotide-diphossugar_trans"/>
</dbReference>
<feature type="domain" description="Glycosyltransferase 2-like" evidence="5">
    <location>
        <begin position="35"/>
        <end position="207"/>
    </location>
</feature>
<proteinExistence type="inferred from homology"/>
<dbReference type="SUPFAM" id="SSF53756">
    <property type="entry name" value="UDP-Glycosyltransferase/glycogen phosphorylase"/>
    <property type="match status" value="1"/>
</dbReference>
<dbReference type="PANTHER" id="PTHR43179">
    <property type="entry name" value="RHAMNOSYLTRANSFERASE WBBL"/>
    <property type="match status" value="1"/>
</dbReference>
<accession>A0A1N6DIL1</accession>
<evidence type="ECO:0000256" key="2">
    <source>
        <dbReference type="ARBA" id="ARBA00006739"/>
    </source>
</evidence>